<evidence type="ECO:0000256" key="8">
    <source>
        <dbReference type="ARBA" id="ARBA00022932"/>
    </source>
</evidence>
<dbReference type="Proteomes" id="UP001360560">
    <property type="component" value="Unassembled WGS sequence"/>
</dbReference>
<dbReference type="GO" id="GO:0006260">
    <property type="term" value="P:DNA replication"/>
    <property type="evidence" value="ECO:0007669"/>
    <property type="project" value="UniProtKB-KW"/>
</dbReference>
<evidence type="ECO:0000256" key="1">
    <source>
        <dbReference type="ARBA" id="ARBA00004123"/>
    </source>
</evidence>
<dbReference type="Gene3D" id="3.30.420.10">
    <property type="entry name" value="Ribonuclease H-like superfamily/Ribonuclease H"/>
    <property type="match status" value="1"/>
</dbReference>
<keyword evidence="10" id="KW-0539">Nucleus</keyword>
<comment type="caution">
    <text evidence="13">The sequence shown here is derived from an EMBL/GenBank/DDBJ whole genome shotgun (WGS) entry which is preliminary data.</text>
</comment>
<comment type="catalytic activity">
    <reaction evidence="11">
        <text>DNA(n) + a 2'-deoxyribonucleoside 5'-triphosphate = DNA(n+1) + diphosphate</text>
        <dbReference type="Rhea" id="RHEA:22508"/>
        <dbReference type="Rhea" id="RHEA-COMP:17339"/>
        <dbReference type="Rhea" id="RHEA-COMP:17340"/>
        <dbReference type="ChEBI" id="CHEBI:33019"/>
        <dbReference type="ChEBI" id="CHEBI:61560"/>
        <dbReference type="ChEBI" id="CHEBI:173112"/>
        <dbReference type="EC" id="2.7.7.7"/>
    </reaction>
</comment>
<dbReference type="GO" id="GO:0003677">
    <property type="term" value="F:DNA binding"/>
    <property type="evidence" value="ECO:0007669"/>
    <property type="project" value="UniProtKB-KW"/>
</dbReference>
<evidence type="ECO:0000256" key="7">
    <source>
        <dbReference type="ARBA" id="ARBA00022705"/>
    </source>
</evidence>
<keyword evidence="7" id="KW-0235">DNA replication</keyword>
<dbReference type="GO" id="GO:0005634">
    <property type="term" value="C:nucleus"/>
    <property type="evidence" value="ECO:0007669"/>
    <property type="project" value="UniProtKB-SubCell"/>
</dbReference>
<reference evidence="13 14" key="1">
    <citation type="journal article" date="2023" name="Elife">
        <title>Identification of key yeast species and microbe-microbe interactions impacting larval growth of Drosophila in the wild.</title>
        <authorList>
            <person name="Mure A."/>
            <person name="Sugiura Y."/>
            <person name="Maeda R."/>
            <person name="Honda K."/>
            <person name="Sakurai N."/>
            <person name="Takahashi Y."/>
            <person name="Watada M."/>
            <person name="Katoh T."/>
            <person name="Gotoh A."/>
            <person name="Gotoh Y."/>
            <person name="Taniguchi I."/>
            <person name="Nakamura K."/>
            <person name="Hayashi T."/>
            <person name="Katayama T."/>
            <person name="Uemura T."/>
            <person name="Hattori Y."/>
        </authorList>
    </citation>
    <scope>NUCLEOTIDE SEQUENCE [LARGE SCALE GENOMIC DNA]</scope>
    <source>
        <strain evidence="13 14">SC-9</strain>
    </source>
</reference>
<dbReference type="InterPro" id="IPR043502">
    <property type="entry name" value="DNA/RNA_pol_sf"/>
</dbReference>
<dbReference type="SUPFAM" id="SSF53098">
    <property type="entry name" value="Ribonuclease H-like"/>
    <property type="match status" value="1"/>
</dbReference>
<dbReference type="Pfam" id="PF03175">
    <property type="entry name" value="DNA_pol_B_2"/>
    <property type="match status" value="1"/>
</dbReference>
<dbReference type="SUPFAM" id="SSF56672">
    <property type="entry name" value="DNA/RNA polymerases"/>
    <property type="match status" value="1"/>
</dbReference>
<dbReference type="InterPro" id="IPR036397">
    <property type="entry name" value="RNaseH_sf"/>
</dbReference>
<dbReference type="InterPro" id="IPR012337">
    <property type="entry name" value="RNaseH-like_sf"/>
</dbReference>
<dbReference type="GO" id="GO:0000166">
    <property type="term" value="F:nucleotide binding"/>
    <property type="evidence" value="ECO:0007669"/>
    <property type="project" value="InterPro"/>
</dbReference>
<name>A0AAV5QEQ1_9ASCO</name>
<evidence type="ECO:0000259" key="12">
    <source>
        <dbReference type="Pfam" id="PF03175"/>
    </source>
</evidence>
<accession>A0AAV5QEQ1</accession>
<evidence type="ECO:0000256" key="3">
    <source>
        <dbReference type="ARBA" id="ARBA00012417"/>
    </source>
</evidence>
<evidence type="ECO:0000313" key="14">
    <source>
        <dbReference type="Proteomes" id="UP001360560"/>
    </source>
</evidence>
<dbReference type="GO" id="GO:0003887">
    <property type="term" value="F:DNA-directed DNA polymerase activity"/>
    <property type="evidence" value="ECO:0007669"/>
    <property type="project" value="UniProtKB-KW"/>
</dbReference>
<dbReference type="GeneID" id="90071110"/>
<evidence type="ECO:0000256" key="5">
    <source>
        <dbReference type="ARBA" id="ARBA00022679"/>
    </source>
</evidence>
<dbReference type="AlphaFoldDB" id="A0AAV5QEQ1"/>
<keyword evidence="14" id="KW-1185">Reference proteome</keyword>
<evidence type="ECO:0000256" key="4">
    <source>
        <dbReference type="ARBA" id="ARBA00014385"/>
    </source>
</evidence>
<keyword evidence="6" id="KW-0548">Nucleotidyltransferase</keyword>
<dbReference type="PANTHER" id="PTHR33568:SF3">
    <property type="entry name" value="DNA-DIRECTED DNA POLYMERASE"/>
    <property type="match status" value="1"/>
</dbReference>
<dbReference type="RefSeq" id="XP_064850131.1">
    <property type="nucleotide sequence ID" value="XM_064994059.1"/>
</dbReference>
<dbReference type="PANTHER" id="PTHR33568">
    <property type="entry name" value="DNA POLYMERASE"/>
    <property type="match status" value="1"/>
</dbReference>
<sequence>MDYWRQKQYSRNLNIAISELEEQFGKDIFNSFPEVAKDGLIEQQRQILNTEFEQLVKEETIKRKEKAKKISSAILAKGYNFNEEDIGYVKTYHKFKSVSLGFQEDSLELSNPNLLLGGRILGFHKEQILGLKDRIHEIIKESYTYTPFEKLPVSYAYFRVFNNDTVVGSTRTQFIHLDKEEEDLNSLCKRFDDLIELFSNQQYHYQYLFSTEQNQCNTVLYFTSLYFPSPKDHTKWGENIDTNLKFSCFQLFTANTDDSDCVQQCGRFLDKNLDAKTLTDITNHFNNHVLIFNLADHIKNIQDIKNFYDLRIDPNSPIKEFNVINPTIKYLLSHNGHIGVMHKLRAQKFTNKFTTFSPLRFRNKTKKITVCFDIECYFDPKVEKDQRHIPYLACGCFILDNKIEFSIQEEGESCVFKIIDTISDIAKDLKIKSIELIAHNGGNYDFHYIISNMYNPAAIKNILMRNNAFISFEFTHNEVNFYVKDSYSFLLCSLANASKAFDVEGGKTDFPHHEIKSREDLEKVFNKWKSVDTIIDSHIEKQKMIITAQHFIRYDSHEESRKLIEWAKDYCMNDVIVLANVWLKFKYTTFDIFGAHIVDQTKTLAGLSFKLFEAFIDPDIKLYHPVKEDYLNIREALIGGRCISENGVHDNVLCLDVKSLYPAAMAYYDQPYGKMFRVKDRNINKLGVYYCKIKANKQHKQEFFPIRYNNKVVYKLDSTIEYEAWYTSIDIDIGLEEGHDIKILHGYEWRSKGKIFKNYIEQVLYKYKLQFENENNQVKRQVIKIIMNSLWGKFAQKWIDNEYTRC</sequence>
<evidence type="ECO:0000256" key="6">
    <source>
        <dbReference type="ARBA" id="ARBA00022695"/>
    </source>
</evidence>
<organism evidence="13 14">
    <name type="scientific">Saccharomycopsis crataegensis</name>
    <dbReference type="NCBI Taxonomy" id="43959"/>
    <lineage>
        <taxon>Eukaryota</taxon>
        <taxon>Fungi</taxon>
        <taxon>Dikarya</taxon>
        <taxon>Ascomycota</taxon>
        <taxon>Saccharomycotina</taxon>
        <taxon>Saccharomycetes</taxon>
        <taxon>Saccharomycopsidaceae</taxon>
        <taxon>Saccharomycopsis</taxon>
    </lineage>
</organism>
<dbReference type="InterPro" id="IPR004868">
    <property type="entry name" value="DNA-dir_DNA_pol_B_mt/vir"/>
</dbReference>
<keyword evidence="9" id="KW-0238">DNA-binding</keyword>
<evidence type="ECO:0000313" key="13">
    <source>
        <dbReference type="EMBL" id="GMM33131.1"/>
    </source>
</evidence>
<comment type="similarity">
    <text evidence="2">Belongs to the DNA polymerase type-B family.</text>
</comment>
<proteinExistence type="inferred from homology"/>
<feature type="domain" description="DNA-directed DNA polymerase family B mitochondria/virus" evidence="12">
    <location>
        <begin position="429"/>
        <end position="803"/>
    </location>
</feature>
<keyword evidence="5" id="KW-0808">Transferase</keyword>
<evidence type="ECO:0000256" key="10">
    <source>
        <dbReference type="ARBA" id="ARBA00023242"/>
    </source>
</evidence>
<dbReference type="EMBL" id="BTFZ01000001">
    <property type="protein sequence ID" value="GMM33131.1"/>
    <property type="molecule type" value="Genomic_DNA"/>
</dbReference>
<evidence type="ECO:0000256" key="2">
    <source>
        <dbReference type="ARBA" id="ARBA00005755"/>
    </source>
</evidence>
<evidence type="ECO:0000256" key="11">
    <source>
        <dbReference type="ARBA" id="ARBA00049244"/>
    </source>
</evidence>
<keyword evidence="8" id="KW-0239">DNA-directed DNA polymerase</keyword>
<evidence type="ECO:0000256" key="9">
    <source>
        <dbReference type="ARBA" id="ARBA00023125"/>
    </source>
</evidence>
<comment type="subcellular location">
    <subcellularLocation>
        <location evidence="1">Nucleus</location>
    </subcellularLocation>
</comment>
<protein>
    <recommendedName>
        <fullName evidence="4">Probable DNA polymerase</fullName>
        <ecNumber evidence="3">2.7.7.7</ecNumber>
    </recommendedName>
</protein>
<dbReference type="EC" id="2.7.7.7" evidence="3"/>
<gene>
    <name evidence="13" type="ORF">DASC09_004560</name>
</gene>